<feature type="domain" description="Ras-GEF" evidence="4">
    <location>
        <begin position="704"/>
        <end position="933"/>
    </location>
</feature>
<dbReference type="Proteomes" id="UP001648503">
    <property type="component" value="Unassembled WGS sequence"/>
</dbReference>
<evidence type="ECO:0000259" key="4">
    <source>
        <dbReference type="PROSITE" id="PS50009"/>
    </source>
</evidence>
<dbReference type="InterPro" id="IPR008937">
    <property type="entry name" value="Ras-like_GEF"/>
</dbReference>
<evidence type="ECO:0000259" key="5">
    <source>
        <dbReference type="PROSITE" id="PS50212"/>
    </source>
</evidence>
<proteinExistence type="predicted"/>
<dbReference type="InterPro" id="IPR000651">
    <property type="entry name" value="Ras-like_Gua-exchang_fac_N"/>
</dbReference>
<evidence type="ECO:0008006" key="8">
    <source>
        <dbReference type="Google" id="ProtNLM"/>
    </source>
</evidence>
<feature type="domain" description="N-terminal Ras-GEF" evidence="5">
    <location>
        <begin position="542"/>
        <end position="672"/>
    </location>
</feature>
<dbReference type="SMART" id="SM00229">
    <property type="entry name" value="RasGEFN"/>
    <property type="match status" value="1"/>
</dbReference>
<dbReference type="InterPro" id="IPR036964">
    <property type="entry name" value="RASGEF_cat_dom_sf"/>
</dbReference>
<dbReference type="PROSITE" id="PS50212">
    <property type="entry name" value="RASGEF_NTER"/>
    <property type="match status" value="1"/>
</dbReference>
<accession>A0ABQ8ETT3</accession>
<evidence type="ECO:0000313" key="6">
    <source>
        <dbReference type="EMBL" id="KAH6586466.1"/>
    </source>
</evidence>
<evidence type="ECO:0000256" key="3">
    <source>
        <dbReference type="SAM" id="MobiDB-lite"/>
    </source>
</evidence>
<dbReference type="PANTHER" id="PTHR23113:SF356">
    <property type="entry name" value="FI05912P-RELATED"/>
    <property type="match status" value="1"/>
</dbReference>
<dbReference type="Gene3D" id="1.20.870.10">
    <property type="entry name" value="Son of sevenless (SoS) protein Chain: S domain 1"/>
    <property type="match status" value="1"/>
</dbReference>
<reference evidence="6 7" key="1">
    <citation type="submission" date="2021-02" db="EMBL/GenBank/DDBJ databases">
        <title>Variation within the Batrachochytrium salamandrivorans European outbreak.</title>
        <authorList>
            <person name="Kelly M."/>
            <person name="Pasmans F."/>
            <person name="Shea T.P."/>
            <person name="Munoz J.F."/>
            <person name="Carranza S."/>
            <person name="Cuomo C.A."/>
            <person name="Martel A."/>
        </authorList>
    </citation>
    <scope>NUCLEOTIDE SEQUENCE [LARGE SCALE GENOMIC DNA]</scope>
    <source>
        <strain evidence="6 7">AMFP18/2</strain>
    </source>
</reference>
<feature type="compositionally biased region" description="Low complexity" evidence="3">
    <location>
        <begin position="389"/>
        <end position="400"/>
    </location>
</feature>
<comment type="caution">
    <text evidence="6">The sequence shown here is derived from an EMBL/GenBank/DDBJ whole genome shotgun (WGS) entry which is preliminary data.</text>
</comment>
<protein>
    <recommendedName>
        <fullName evidence="8">Ras-GEF domain-containing protein</fullName>
    </recommendedName>
</protein>
<dbReference type="InterPro" id="IPR023578">
    <property type="entry name" value="Ras_GEF_dom_sf"/>
</dbReference>
<keyword evidence="7" id="KW-1185">Reference proteome</keyword>
<dbReference type="CDD" id="cd06224">
    <property type="entry name" value="REM"/>
    <property type="match status" value="1"/>
</dbReference>
<organism evidence="6 7">
    <name type="scientific">Batrachochytrium salamandrivorans</name>
    <dbReference type="NCBI Taxonomy" id="1357716"/>
    <lineage>
        <taxon>Eukaryota</taxon>
        <taxon>Fungi</taxon>
        <taxon>Fungi incertae sedis</taxon>
        <taxon>Chytridiomycota</taxon>
        <taxon>Chytridiomycota incertae sedis</taxon>
        <taxon>Chytridiomycetes</taxon>
        <taxon>Rhizophydiales</taxon>
        <taxon>Rhizophydiales incertae sedis</taxon>
        <taxon>Batrachochytrium</taxon>
    </lineage>
</organism>
<dbReference type="CDD" id="cd00155">
    <property type="entry name" value="RasGEF"/>
    <property type="match status" value="1"/>
</dbReference>
<dbReference type="SMART" id="SM00147">
    <property type="entry name" value="RasGEF"/>
    <property type="match status" value="1"/>
</dbReference>
<name>A0ABQ8ETT3_9FUNG</name>
<dbReference type="InterPro" id="IPR001895">
    <property type="entry name" value="RASGEF_cat_dom"/>
</dbReference>
<evidence type="ECO:0000256" key="1">
    <source>
        <dbReference type="ARBA" id="ARBA00022658"/>
    </source>
</evidence>
<dbReference type="Pfam" id="PF00617">
    <property type="entry name" value="RasGEF"/>
    <property type="match status" value="1"/>
</dbReference>
<sequence length="936" mass="105602">MSLEPTRVTTPLAESPRVLHALRILSAAPKSAVSNGSNAPWTSNFAMPVYPPSPTDCSEAAQGFYVRVQLPTGDTTVILANESTSISEVVQSVETKKSISISHWSVSIALPGGKKLDADPEQTLSNFKDIDKVIISGIIVAPLPLDSEATAYVSGSLGRRRGSTLSAPSTKVTSTRANSEIYSTVSLDQSDGASLKGSARLKSGFKTALSAMFGKRVIPDHKLRMSIIERSTDSINRSSSPSSASIWNEKHYHYINTTASSSRKSTPSLNNLLTDQFDSILNVARAENSTNSCSLLNSDDPPLDIQGKDDSRDFQYPDTLVSQSTISQNLSNSYASTIMDQKFESDPCTPSLHFRELQETMDEEGLAIHIHLAEPSVSEETKDMPGLPMSMRSTTSMSASRGRRRSYSQPVARPEMVATLRRRNVESDNSSVILSNTDVNSPMVLVKVHYIDDSCLVLKIASNLSLEQLLANICKRRGYDFNAHSFEFADKSIPAELDRRVDYFIKDNNQLEIFVVKRQKLYSTICISENGVNVMLVQVVNGKSQIIAVSKEKLFETLTDTQQNDESFMDMILLTFRSFITPIEFFDQLVARFYCELPDNPTQEDIDFFDSMKIPTQRRVLFVIQWWVEHHWHDFGLSSQFRQHLNGFLKEVLECRHADFEQECRELIRIVDNQWQWYEDLLSTYTLGGERRAKTIESMFFDLEPVDIAQQLCIHNHGIFKSIHPIEFLNEIWSGDADSSPSFKFFVERFDKESYWVATELVKVRDIKKRTLILKKFVQLVKESLNLNNFFSTFSLIAGLNLTPVQRLKKTWEALPDKTKKLWAEVEKIADPSRNMKNYRDRLAASSSPMVPFLPIYLKDLTFINDGNQSKISGMINVEKLRMMSSRVLEITSISRSAYSLESKPAILNYLEKPPVERNIAKLKDLATEIEGDIKQ</sequence>
<dbReference type="Gene3D" id="1.10.840.10">
    <property type="entry name" value="Ras guanine-nucleotide exchange factors catalytic domain"/>
    <property type="match status" value="1"/>
</dbReference>
<evidence type="ECO:0000256" key="2">
    <source>
        <dbReference type="PROSITE-ProRule" id="PRU00168"/>
    </source>
</evidence>
<dbReference type="EMBL" id="JAFCIX010000573">
    <property type="protein sequence ID" value="KAH6586466.1"/>
    <property type="molecule type" value="Genomic_DNA"/>
</dbReference>
<keyword evidence="1 2" id="KW-0344">Guanine-nucleotide releasing factor</keyword>
<gene>
    <name evidence="6" type="ORF">BASA50_000421</name>
</gene>
<evidence type="ECO:0000313" key="7">
    <source>
        <dbReference type="Proteomes" id="UP001648503"/>
    </source>
</evidence>
<feature type="region of interest" description="Disordered" evidence="3">
    <location>
        <begin position="378"/>
        <end position="411"/>
    </location>
</feature>
<dbReference type="Pfam" id="PF00618">
    <property type="entry name" value="RasGEF_N"/>
    <property type="match status" value="1"/>
</dbReference>
<dbReference type="PROSITE" id="PS50009">
    <property type="entry name" value="RASGEF_CAT"/>
    <property type="match status" value="1"/>
</dbReference>
<dbReference type="PANTHER" id="PTHR23113">
    <property type="entry name" value="GUANINE NUCLEOTIDE EXCHANGE FACTOR"/>
    <property type="match status" value="1"/>
</dbReference>
<dbReference type="SUPFAM" id="SSF48366">
    <property type="entry name" value="Ras GEF"/>
    <property type="match status" value="1"/>
</dbReference>